<sequence length="103" mass="11076">MPSVVNSDFEVKNQDSSQSLVSARSAEMKLPTLSLPIFSGVTEEWLAFSDLFEAAVSNNKKLTGAQKLQYLKGSLKSDALKIINSLSTLPMIISKSLGNIAKG</sequence>
<organism evidence="1 2">
    <name type="scientific">Trichonephila inaurata madagascariensis</name>
    <dbReference type="NCBI Taxonomy" id="2747483"/>
    <lineage>
        <taxon>Eukaryota</taxon>
        <taxon>Metazoa</taxon>
        <taxon>Ecdysozoa</taxon>
        <taxon>Arthropoda</taxon>
        <taxon>Chelicerata</taxon>
        <taxon>Arachnida</taxon>
        <taxon>Araneae</taxon>
        <taxon>Araneomorphae</taxon>
        <taxon>Entelegynae</taxon>
        <taxon>Araneoidea</taxon>
        <taxon>Nephilidae</taxon>
        <taxon>Trichonephila</taxon>
        <taxon>Trichonephila inaurata</taxon>
    </lineage>
</organism>
<reference evidence="1" key="1">
    <citation type="submission" date="2020-08" db="EMBL/GenBank/DDBJ databases">
        <title>Multicomponent nature underlies the extraordinary mechanical properties of spider dragline silk.</title>
        <authorList>
            <person name="Kono N."/>
            <person name="Nakamura H."/>
            <person name="Mori M."/>
            <person name="Yoshida Y."/>
            <person name="Ohtoshi R."/>
            <person name="Malay A.D."/>
            <person name="Moran D.A.P."/>
            <person name="Tomita M."/>
            <person name="Numata K."/>
            <person name="Arakawa K."/>
        </authorList>
    </citation>
    <scope>NUCLEOTIDE SEQUENCE</scope>
</reference>
<dbReference type="AlphaFoldDB" id="A0A8X6WU03"/>
<accession>A0A8X6WU03</accession>
<proteinExistence type="predicted"/>
<evidence type="ECO:0000313" key="1">
    <source>
        <dbReference type="EMBL" id="GFY41240.1"/>
    </source>
</evidence>
<protein>
    <submittedName>
        <fullName evidence="1">DUF1758 domain-containing protein</fullName>
    </submittedName>
</protein>
<dbReference type="Pfam" id="PF03564">
    <property type="entry name" value="DUF1759"/>
    <property type="match status" value="1"/>
</dbReference>
<dbReference type="OrthoDB" id="6430843at2759"/>
<dbReference type="Proteomes" id="UP000886998">
    <property type="component" value="Unassembled WGS sequence"/>
</dbReference>
<gene>
    <name evidence="1" type="primary">AVEN_247258_1</name>
    <name evidence="1" type="ORF">TNIN_228541</name>
</gene>
<dbReference type="EMBL" id="BMAV01002373">
    <property type="protein sequence ID" value="GFY41240.1"/>
    <property type="molecule type" value="Genomic_DNA"/>
</dbReference>
<evidence type="ECO:0000313" key="2">
    <source>
        <dbReference type="Proteomes" id="UP000886998"/>
    </source>
</evidence>
<name>A0A8X6WU03_9ARAC</name>
<keyword evidence="2" id="KW-1185">Reference proteome</keyword>
<dbReference type="InterPro" id="IPR005312">
    <property type="entry name" value="DUF1759"/>
</dbReference>
<comment type="caution">
    <text evidence="1">The sequence shown here is derived from an EMBL/GenBank/DDBJ whole genome shotgun (WGS) entry which is preliminary data.</text>
</comment>